<dbReference type="Gene3D" id="3.50.50.60">
    <property type="entry name" value="FAD/NAD(P)-binding domain"/>
    <property type="match status" value="1"/>
</dbReference>
<keyword evidence="1" id="KW-0560">Oxidoreductase</keyword>
<dbReference type="PANTHER" id="PTHR13847:SF287">
    <property type="entry name" value="FAD-DEPENDENT OXIDOREDUCTASE DOMAIN-CONTAINING PROTEIN 1"/>
    <property type="match status" value="1"/>
</dbReference>
<dbReference type="GO" id="GO:0016491">
    <property type="term" value="F:oxidoreductase activity"/>
    <property type="evidence" value="ECO:0007669"/>
    <property type="project" value="UniProtKB-KW"/>
</dbReference>
<dbReference type="AlphaFoldDB" id="A0A7S4Q6P0"/>
<dbReference type="GO" id="GO:0005737">
    <property type="term" value="C:cytoplasm"/>
    <property type="evidence" value="ECO:0007669"/>
    <property type="project" value="TreeGrafter"/>
</dbReference>
<proteinExistence type="predicted"/>
<dbReference type="InterPro" id="IPR036188">
    <property type="entry name" value="FAD/NAD-bd_sf"/>
</dbReference>
<feature type="domain" description="FAD dependent oxidoreductase" evidence="4">
    <location>
        <begin position="59"/>
        <end position="307"/>
    </location>
</feature>
<reference evidence="5" key="1">
    <citation type="submission" date="2021-01" db="EMBL/GenBank/DDBJ databases">
        <authorList>
            <person name="Corre E."/>
            <person name="Pelletier E."/>
            <person name="Niang G."/>
            <person name="Scheremetjew M."/>
            <person name="Finn R."/>
            <person name="Kale V."/>
            <person name="Holt S."/>
            <person name="Cochrane G."/>
            <person name="Meng A."/>
            <person name="Brown T."/>
            <person name="Cohen L."/>
        </authorList>
    </citation>
    <scope>NUCLEOTIDE SEQUENCE</scope>
    <source>
        <strain evidence="5">CCMP3105</strain>
    </source>
</reference>
<evidence type="ECO:0000256" key="3">
    <source>
        <dbReference type="ARBA" id="ARBA00046185"/>
    </source>
</evidence>
<dbReference type="SUPFAM" id="SSF51905">
    <property type="entry name" value="FAD/NAD(P)-binding domain"/>
    <property type="match status" value="1"/>
</dbReference>
<gene>
    <name evidence="5" type="ORF">AMON00008_LOCUS13716</name>
</gene>
<dbReference type="PANTHER" id="PTHR13847">
    <property type="entry name" value="SARCOSINE DEHYDROGENASE-RELATED"/>
    <property type="match status" value="1"/>
</dbReference>
<dbReference type="Gene3D" id="3.30.9.10">
    <property type="entry name" value="D-Amino Acid Oxidase, subunit A, domain 2"/>
    <property type="match status" value="1"/>
</dbReference>
<dbReference type="Pfam" id="PF01266">
    <property type="entry name" value="DAO"/>
    <property type="match status" value="2"/>
</dbReference>
<evidence type="ECO:0000256" key="2">
    <source>
        <dbReference type="ARBA" id="ARBA00039785"/>
    </source>
</evidence>
<comment type="function">
    <text evidence="3">Required for the assembly of the mitochondrial membrane respiratory chain NADH dehydrogenase (Complex I). Involved in mid-late stages of complex I assembly.</text>
</comment>
<feature type="domain" description="FAD dependent oxidoreductase" evidence="4">
    <location>
        <begin position="374"/>
        <end position="488"/>
    </location>
</feature>
<sequence length="523" mass="55787">MAAAGGVRVVGRSAYVAALRASLQVLDACTMTALCGGLGAVGLGQRRSLSIGAGARPVKVVVAGSGVSGSSVAMHLARRGVHVTLVDPRPPLTASSQYSTESYRTFFMDAVLVPFMTRSVDIMEDLAGDENVISLNRRGYCFLASSQSGAEALERFADTASSFGAGPVRRHRDTIEAYVRSPSHGFRHPEMHGFDLVYGSSNIRGIFPFVSSEAQVMLHARRCGWMDAQGLGQAMLRVAKEGAGSEVGSARLLRGSIQGFDVTGGSVVRVHTSAEGDEVPLECDAFVNAAGAWMPAVNSLLAPVEPLPLKNEVHAKVILHDSLGVIPQDTAPFMVWRDSVTLDWDEETREGLRELDDTAEGGIVNSANWVQPQPGGQHLRPAGNGRVLLLWEHLHRHLDVPQDPAMPIEQFLDMYPQLCLEGLRAMVPGLEAYRERLGRATTVDGGYYTVTPDGRPLVGRHGARNAFVCGGMGTYGLMGSPAAGELAALHVLGGELPSYAGACTWPREDPLTEKPIDLLDDSG</sequence>
<dbReference type="EMBL" id="HBNR01020646">
    <property type="protein sequence ID" value="CAE4574097.1"/>
    <property type="molecule type" value="Transcribed_RNA"/>
</dbReference>
<organism evidence="5">
    <name type="scientific">Alexandrium monilatum</name>
    <dbReference type="NCBI Taxonomy" id="311494"/>
    <lineage>
        <taxon>Eukaryota</taxon>
        <taxon>Sar</taxon>
        <taxon>Alveolata</taxon>
        <taxon>Dinophyceae</taxon>
        <taxon>Gonyaulacales</taxon>
        <taxon>Pyrocystaceae</taxon>
        <taxon>Alexandrium</taxon>
    </lineage>
</organism>
<evidence type="ECO:0000259" key="4">
    <source>
        <dbReference type="Pfam" id="PF01266"/>
    </source>
</evidence>
<dbReference type="InterPro" id="IPR006076">
    <property type="entry name" value="FAD-dep_OxRdtase"/>
</dbReference>
<dbReference type="PRINTS" id="PR00420">
    <property type="entry name" value="RNGMNOXGNASE"/>
</dbReference>
<accession>A0A7S4Q6P0</accession>
<name>A0A7S4Q6P0_9DINO</name>
<protein>
    <recommendedName>
        <fullName evidence="2">FAD-dependent oxidoreductase domain-containing protein 1</fullName>
    </recommendedName>
</protein>
<evidence type="ECO:0000313" key="5">
    <source>
        <dbReference type="EMBL" id="CAE4574097.1"/>
    </source>
</evidence>
<evidence type="ECO:0000256" key="1">
    <source>
        <dbReference type="ARBA" id="ARBA00023002"/>
    </source>
</evidence>